<feature type="compositionally biased region" description="Basic and acidic residues" evidence="59">
    <location>
        <begin position="2726"/>
        <end position="2762"/>
    </location>
</feature>
<dbReference type="SMART" id="SM00487">
    <property type="entry name" value="DEXDc"/>
    <property type="match status" value="1"/>
</dbReference>
<evidence type="ECO:0000256" key="30">
    <source>
        <dbReference type="ARBA" id="ARBA00022806"/>
    </source>
</evidence>
<comment type="catalytic activity">
    <reaction evidence="57">
        <text>a ribonucleoside 5'-triphosphate + H2O = a ribonucleoside 5'-diphosphate + phosphate + H(+)</text>
        <dbReference type="Rhea" id="RHEA:23680"/>
        <dbReference type="ChEBI" id="CHEBI:15377"/>
        <dbReference type="ChEBI" id="CHEBI:15378"/>
        <dbReference type="ChEBI" id="CHEBI:43474"/>
        <dbReference type="ChEBI" id="CHEBI:57930"/>
        <dbReference type="ChEBI" id="CHEBI:61557"/>
        <dbReference type="EC" id="3.6.1.15"/>
    </reaction>
</comment>
<dbReference type="GO" id="GO:0003968">
    <property type="term" value="F:RNA-directed RNA polymerase activity"/>
    <property type="evidence" value="ECO:0007669"/>
    <property type="project" value="UniProtKB-KW"/>
</dbReference>
<keyword evidence="46" id="KW-1045">Host mitochondrion</keyword>
<dbReference type="InterPro" id="IPR002519">
    <property type="entry name" value="HCV_Env"/>
</dbReference>
<evidence type="ECO:0000256" key="39">
    <source>
        <dbReference type="ARBA" id="ARBA00022953"/>
    </source>
</evidence>
<dbReference type="GO" id="GO:0017111">
    <property type="term" value="F:ribonucleoside triphosphate phosphatase activity"/>
    <property type="evidence" value="ECO:0007669"/>
    <property type="project" value="UniProtKB-EC"/>
</dbReference>
<evidence type="ECO:0000256" key="51">
    <source>
        <dbReference type="ARBA" id="ARBA00023200"/>
    </source>
</evidence>
<evidence type="ECO:0000256" key="41">
    <source>
        <dbReference type="ARBA" id="ARBA00023039"/>
    </source>
</evidence>
<evidence type="ECO:0000256" key="5">
    <source>
        <dbReference type="ARBA" id="ARBA00004291"/>
    </source>
</evidence>
<feature type="domain" description="Peptidase S29" evidence="65">
    <location>
        <begin position="1147"/>
        <end position="1330"/>
    </location>
</feature>
<evidence type="ECO:0000256" key="24">
    <source>
        <dbReference type="ARBA" id="ARBA00022695"/>
    </source>
</evidence>
<dbReference type="GO" id="GO:0019087">
    <property type="term" value="P:symbiont-mediated transformation of host cell"/>
    <property type="evidence" value="ECO:0007669"/>
    <property type="project" value="InterPro"/>
</dbReference>
<feature type="region of interest" description="Disordered" evidence="59">
    <location>
        <begin position="206"/>
        <end position="290"/>
    </location>
</feature>
<sequence length="3413" mass="371701">MPAANAYALKCSVYPLPQITEQGIATLTAVSSCPPERPRAPAPRKTTGIFFKHYMMATTKRFQRLAAVAPLDTTPVVKTRAMPSNSRLAAVRRWARLGLWRLIRMKLKSWRIRGCYFYKHLGHLPFDTSKLGRCLSVEPFTVDPDQFTRVVDNPRLECGMEVFESGVCLPVVRRLGDLRMAGIRMELFKIDLSSWTLCAPPERGRSVTRSVLRGARSTSRSKSRVREPTIQQIIQRARSKSRARSASRSRAPARQPAPTRGRSRQRKGKGKAENKQRSASRARSKSPAIDPPAWARKAYSYFPSGLRKAKSVNKPRWWLDNLANYSRGGGWTYVDDLLRRGMGLLGSQRSHDWNYDPRRRSRNLGRVVDGLTGGLSDIAMRTPAWPLGYALRGVSHTIRAVEDVCNCITGQTLGISIFVLALIGLLPVAQGGEVKLDNGTWTVTNACSPHQIHYCGGGTCWHDVGCVVATMHNGTVNCWNLVSPGVSSDGGDEAVHQLADHIDLLSVCALACDISGHAEACASLSVFAALGYNYAMHTALVIVRNVSCGLDPTMPSSTIAFFEAAFSGFPAAVVAFIGAVPRLLAAMASGGHFLLIGVIIYYLMSATPLRALLLLIIYNAAIAESIFSLPGPICQHYYRATEVSGIICFAPHPYKPHIFFHNASHWGVAIRSWSECFRAVSPPTVDALGWVFWQNSRMNHHLKPMCVRPGRPAERTGCARPGDDFSVSGPGHTLERCFYGRQLNPHINATILGPNPSHAIRTGGVLVAVNCHTTPPFYTRMPGLPALYSVNYFANCPMHLWTRSYDISSGQIRVGHNGRQIAYGGSGMSHTPLMLRWFIYIGLGCLMGAKYLPLALIIIAAVVSGNSLTTITVSYFAGSCLQFNHLLVAGCLLLLRPETSKIICLVLCLATDHVRVALITVCSMFLTGVGGSDGTILAAGGGLLALSPLLLLRVVHRGRLALWFWVHWAATLCECWLSTVEAPGLAARVVIAGLGYTLSPVGCTISAVALIAFECFSVLYSLLRIIIVPTGRTRLANRIAFRILRLPAPLRSPSAWAFVRLLQRCEITLYDHIHKFGPSLLALARTYDFATDPLTFYCDDVKFVEDKARQLACGMVVNGLPVYARCGAKVILGVPRAGLPFDYQFCKPVSTTVRNDIGFFKRMIIHLTGKDAGKSAGHACVLKGAMGKCMAFGFGGVLQTVEHGTNGRTIATPDGPRQPIAVSSQSDYASYPLPAGMQCLDRCTCTGLTRAWQLMRDGSLHEVNATKDPTRWLKVEAIPLTLAKGSSGAPLVCDNGHAVGMMVAAAHLRGVVTKVIIRPQDDALAQVNVTPCDTTSPPTVPDEYRVVSFVAKTGAGKSTKLPFHYVEQQLRVLVLNPSVATTASMGKYMHSEFNVTPNLYYAEKSIVTGSRLSYMTYGKFMGSRAGTLNNYDVVICDECHSTDAVSVLGIGTVLGAAPTSGVKLVILATATPPGFVVTPHDNIAEVELDDEGDIPFFGKKLKSELYKKGRHLIFCDTKKACTTLANQFAAKGIDASTYWRGNHVEDIPVGDDIVLVATNALMSGYTGSFATVTDCCCEVSANLDMDYAPTMTVSLRSWLSSDVTRVQRRGRTGRGKRGTYYYTTKTYVATGSVSSATVLECYDMGLSWFNLEPLQVERILNYYANQTSLATIGEDLGMFTTIFNLLAPFNGSHWVTTAMNQGWNYPLITAVNMTIAQRQNRQLPAAERYRSVPAEGRNRQIAIVISLDGPCEAYDTDETLVQSVIAAMTETEIDTMLTPVLALGIGIVALATIMEATGSLVVADGVWIASVAGKGAGKYVSDPITDGDYETVQTAAAALDLGGAYKVLEPITGSLHRFGAAVGSAGGAALDKMTTGLEWVTAGGATRVGRTVTAGAQNHMTDAMAWAKAVAAGEAAETHLMKLISTSIPWIIGGAQMLGGLGILSKAPLIGACMLGTGYFIVPVTLAAKMYMAVLTSAAGAVIAGQVGGICTLIGAGTGAILGATTLGGYIVQLLHGYSAGSTLALVTFKYLTGNPISTVEWVSCLTGLMSPGAAVLGAMMAFLLWKFASKSHTEWMNRLLSICNKGANTPCDYYLTPGKMNEDILKVLERASITSWITKANNWMMHEATENTDDRGFFMSILTWVSDWVRAGIAAAQKAIRGSYTRSVPLWSCTRPYHGEIKGTGTIKTVCGCGAVIRYTIHDGDVVGFFCSSTICRSKLSDGVVLGPKVRMAFEDGPFIFPPYRGRHCQVRNIHMTDQVLIRFEDDKRPVLIASSCENIPAHIWDVTNWPIASTQVDGSPMIRPDSETIKSMPYGTGWEVNLGGKNVVLPVRLNRKVRDAAPIRKEDPIGDMQNARRDQIIQALQDAAINVDDTAEDVQAALTGAEENCMSFKLQGEDTWIYRKNPVSDPGQTCESCNGEAEFVDKDGNPIAVERVGLSERHGLGEERNCDIGDRYRRKGATLAEDLALLQDRAGSETASEVGNKPYSHAGSQALGSDDESGEEESASEVTYHDAKAEPPKKTVRIQVEVDKEDCLADLPDRVLNYIRHIPPIIPRSNGEVVVRQETVCRHRRRTRRLTTADLPAQWPNDLENPFEGMPPLETFEEMESAVETISVTETIASGSSIKSIERKSEVVPSKQHLINSHVKTVKENLQRAIVAEQVDVQAATAVIQMIENTIPTDDTSPETKRVKLVKDLKEQVWREEIDAKYRAYTELDPPNPEMRLNRGVRDPTEKKEKVKSMLVEGKRKSDNKEKREKPKSGLAKLLTPGPVKKEGATTSQSPPELVVGGTKPSARDDVAAERLVDTTPPETVERTSLSYMWNGLAIAVRMARKRLLPTAPLGSRLGRYRNNVYWTDPHDIGTRQKKVTIDRNPIKSKSYQIVIDETMNRASKLSLRPASIDEAIQKLNPASAKSCVTGLTAKRLKAGHGVSGVKAAREALITGEGKDRWCFTTVMPKVEAFPRKPGMVPKAPRLIMYPPLETRVAEKSILMGVADECTKQLLGSAYGFQYTPTERVNTLVDWWNSFTRPVAVSLDTVALDSQITPTDMVTEARIWGEATDPESARNILALTQNLYASSPIRDAADNVVGIRNCRASGVFTTSCGNTLTVWMKTKAALRAAGVGRHKILVSGDDCLVLMESDGVEEDKAKVRTIVNNLAEVGLKQRDTQWAYNLESVESCSVRVSSAVDKRTGKRKHFCSTDPAKPYARAIGETEGKEVGPTWLGNIIAYFPALWTRPLVTALMETLLLDDEASGDKLLSFEYRGNMIQCTLQVLPEIILAMHGPAAFALEGYSQIELQATTESLALMGYPTLRAWTKRGKNIAALARKRGGLFARLAKTLLWWTDRKPPSDGLFNATAVRRIKAAEWVTSAPYESSVHSAVPEKIRIQEVVGSFVFALGIAALILTAIYM</sequence>
<dbReference type="GO" id="GO:0044186">
    <property type="term" value="C:host cell lipid droplet"/>
    <property type="evidence" value="ECO:0007669"/>
    <property type="project" value="UniProtKB-SubCell"/>
</dbReference>
<feature type="transmembrane region" description="Helical" evidence="60">
    <location>
        <begin position="875"/>
        <end position="895"/>
    </location>
</feature>
<dbReference type="GO" id="GO:0039694">
    <property type="term" value="P:viral RNA genome replication"/>
    <property type="evidence" value="ECO:0007669"/>
    <property type="project" value="InterPro"/>
</dbReference>
<keyword evidence="38" id="KW-0694">RNA-binding</keyword>
<evidence type="ECO:0000256" key="26">
    <source>
        <dbReference type="ARBA" id="ARBA00022723"/>
    </source>
</evidence>
<feature type="transmembrane region" description="Helical" evidence="60">
    <location>
        <begin position="3393"/>
        <end position="3412"/>
    </location>
</feature>
<dbReference type="PROSITE" id="PS51822">
    <property type="entry name" value="HV_PV_NS3_PRO"/>
    <property type="match status" value="1"/>
</dbReference>
<evidence type="ECO:0000256" key="36">
    <source>
        <dbReference type="ARBA" id="ARBA00022870"/>
    </source>
</evidence>
<evidence type="ECO:0000256" key="60">
    <source>
        <dbReference type="SAM" id="Phobius"/>
    </source>
</evidence>
<evidence type="ECO:0000256" key="11">
    <source>
        <dbReference type="ARBA" id="ARBA00022482"/>
    </source>
</evidence>
<dbReference type="InterPro" id="IPR004109">
    <property type="entry name" value="HepC_NS3_protease"/>
</dbReference>
<dbReference type="PROSITE" id="PS50507">
    <property type="entry name" value="RDRP_SSRNA_POS"/>
    <property type="match status" value="1"/>
</dbReference>
<evidence type="ECO:0000256" key="56">
    <source>
        <dbReference type="ARBA" id="ARBA00023303"/>
    </source>
</evidence>
<keyword evidence="56" id="KW-0407">Ion channel</keyword>
<evidence type="ECO:0000256" key="9">
    <source>
        <dbReference type="ARBA" id="ARBA00020107"/>
    </source>
</evidence>
<evidence type="ECO:0000256" key="6">
    <source>
        <dbReference type="ARBA" id="ARBA00004338"/>
    </source>
</evidence>
<dbReference type="GO" id="GO:1990904">
    <property type="term" value="C:ribonucleoprotein complex"/>
    <property type="evidence" value="ECO:0007669"/>
    <property type="project" value="UniProtKB-KW"/>
</dbReference>
<dbReference type="InterPro" id="IPR002518">
    <property type="entry name" value="HCV_NS2"/>
</dbReference>
<evidence type="ECO:0000256" key="7">
    <source>
        <dbReference type="ARBA" id="ARBA00004482"/>
    </source>
</evidence>
<dbReference type="GO" id="GO:0039654">
    <property type="term" value="P:fusion of virus membrane with host endosome membrane"/>
    <property type="evidence" value="ECO:0007669"/>
    <property type="project" value="UniProtKB-KW"/>
</dbReference>
<feature type="compositionally biased region" description="Acidic residues" evidence="59">
    <location>
        <begin position="2499"/>
        <end position="2509"/>
    </location>
</feature>
<dbReference type="GO" id="GO:0004197">
    <property type="term" value="F:cysteine-type endopeptidase activity"/>
    <property type="evidence" value="ECO:0007669"/>
    <property type="project" value="InterPro"/>
</dbReference>
<keyword evidence="29" id="KW-1161">Viral attachment to host cell</keyword>
<evidence type="ECO:0000259" key="63">
    <source>
        <dbReference type="PROSITE" id="PS51194"/>
    </source>
</evidence>
<dbReference type="InterPro" id="IPR001490">
    <property type="entry name" value="HCV_NS4b"/>
</dbReference>
<dbReference type="GO" id="GO:0019031">
    <property type="term" value="C:viral envelope"/>
    <property type="evidence" value="ECO:0007669"/>
    <property type="project" value="UniProtKB-KW"/>
</dbReference>
<evidence type="ECO:0000256" key="14">
    <source>
        <dbReference type="ARBA" id="ARBA00022510"/>
    </source>
</evidence>
<keyword evidence="50" id="KW-1041">Host lipid droplet</keyword>
<feature type="domain" description="RdRp catalytic" evidence="61">
    <location>
        <begin position="3032"/>
        <end position="3149"/>
    </location>
</feature>
<keyword evidence="22" id="KW-0808">Transferase</keyword>
<keyword evidence="17" id="KW-1048">Host nucleus</keyword>
<keyword evidence="13" id="KW-1168">Fusion of virus membrane with host membrane</keyword>
<dbReference type="InterPro" id="IPR009003">
    <property type="entry name" value="Peptidase_S1_PA"/>
</dbReference>
<keyword evidence="37" id="KW-0261">Viral envelope protein</keyword>
<keyword evidence="41" id="KW-1182">Viral ion channel</keyword>
<keyword evidence="54" id="KW-0899">Viral immunoevasion</keyword>
<evidence type="ECO:0000256" key="59">
    <source>
        <dbReference type="SAM" id="MobiDB-lite"/>
    </source>
</evidence>
<evidence type="ECO:0000256" key="54">
    <source>
        <dbReference type="ARBA" id="ARBA00023280"/>
    </source>
</evidence>
<evidence type="ECO:0000256" key="4">
    <source>
        <dbReference type="ARBA" id="ARBA00004192"/>
    </source>
</evidence>
<evidence type="ECO:0000256" key="34">
    <source>
        <dbReference type="ARBA" id="ARBA00022840"/>
    </source>
</evidence>
<keyword evidence="21" id="KW-0645">Protease</keyword>
<dbReference type="GO" id="GO:0039502">
    <property type="term" value="P:symbiont-mediated suppression of host type I interferon-mediated signaling pathway"/>
    <property type="evidence" value="ECO:0007669"/>
    <property type="project" value="UniProtKB-KW"/>
</dbReference>
<evidence type="ECO:0000256" key="50">
    <source>
        <dbReference type="ARBA" id="ARBA00023190"/>
    </source>
</evidence>
<keyword evidence="10" id="KW-0813">Transport</keyword>
<evidence type="ECO:0000256" key="38">
    <source>
        <dbReference type="ARBA" id="ARBA00022884"/>
    </source>
</evidence>
<dbReference type="InterPro" id="IPR038170">
    <property type="entry name" value="NS5A_1a_sf"/>
</dbReference>
<keyword evidence="51" id="KW-1035">Host cytoplasm</keyword>
<keyword evidence="35" id="KW-0946">Virion</keyword>
<evidence type="ECO:0000259" key="61">
    <source>
        <dbReference type="PROSITE" id="PS50507"/>
    </source>
</evidence>
<dbReference type="GO" id="GO:0003724">
    <property type="term" value="F:RNA helicase activity"/>
    <property type="evidence" value="ECO:0007669"/>
    <property type="project" value="UniProtKB-EC"/>
</dbReference>
<evidence type="ECO:0000256" key="29">
    <source>
        <dbReference type="ARBA" id="ARBA00022804"/>
    </source>
</evidence>
<keyword evidence="33" id="KW-1114">Inhibition of host interferon signaling pathway by virus</keyword>
<dbReference type="Pfam" id="PF07652">
    <property type="entry name" value="Flavi_DEAD"/>
    <property type="match status" value="1"/>
</dbReference>
<evidence type="ECO:0000256" key="44">
    <source>
        <dbReference type="ARBA" id="ARBA00023086"/>
    </source>
</evidence>
<dbReference type="GO" id="GO:0033650">
    <property type="term" value="C:host cell mitochondrion"/>
    <property type="evidence" value="ECO:0007669"/>
    <property type="project" value="UniProtKB-SubCell"/>
</dbReference>
<evidence type="ECO:0000256" key="20">
    <source>
        <dbReference type="ARBA" id="ARBA00022632"/>
    </source>
</evidence>
<keyword evidence="48" id="KW-0325">Glycoprotein</keyword>
<evidence type="ECO:0000256" key="28">
    <source>
        <dbReference type="ARBA" id="ARBA00022801"/>
    </source>
</evidence>
<keyword evidence="31" id="KW-0788">Thiol protease</keyword>
<keyword evidence="34" id="KW-0067">ATP-binding</keyword>
<evidence type="ECO:0000256" key="3">
    <source>
        <dbReference type="ARBA" id="ARBA00004181"/>
    </source>
</evidence>
<feature type="transmembrane region" description="Helical" evidence="60">
    <location>
        <begin position="2010"/>
        <end position="2032"/>
    </location>
</feature>
<feature type="transmembrane region" description="Helical" evidence="60">
    <location>
        <begin position="609"/>
        <end position="629"/>
    </location>
</feature>
<keyword evidence="32" id="KW-0720">Serine protease</keyword>
<dbReference type="GO" id="GO:0006508">
    <property type="term" value="P:proteolysis"/>
    <property type="evidence" value="ECO:0007669"/>
    <property type="project" value="UniProtKB-KW"/>
</dbReference>
<keyword evidence="36" id="KW-1043">Host membrane</keyword>
<keyword evidence="24" id="KW-0548">Nucleotidyltransferase</keyword>
<keyword evidence="30" id="KW-0347">Helicase</keyword>
<dbReference type="InterPro" id="IPR002521">
    <property type="entry name" value="HCV_Core_C"/>
</dbReference>
<dbReference type="GO" id="GO:0052170">
    <property type="term" value="P:symbiont-mediated suppression of host innate immune response"/>
    <property type="evidence" value="ECO:0007669"/>
    <property type="project" value="UniProtKB-KW"/>
</dbReference>
<dbReference type="GO" id="GO:0004252">
    <property type="term" value="F:serine-type endopeptidase activity"/>
    <property type="evidence" value="ECO:0007669"/>
    <property type="project" value="InterPro"/>
</dbReference>
<dbReference type="Gene3D" id="3.40.50.300">
    <property type="entry name" value="P-loop containing nucleotide triphosphate hydrolases"/>
    <property type="match status" value="2"/>
</dbReference>
<dbReference type="Gene3D" id="2.20.25.210">
    <property type="entry name" value="Hepatitis C NS5A, domain 1B"/>
    <property type="match status" value="1"/>
</dbReference>
<evidence type="ECO:0000256" key="8">
    <source>
        <dbReference type="ARBA" id="ARBA00004563"/>
    </source>
</evidence>
<dbReference type="Gene3D" id="2.40.10.120">
    <property type="match status" value="1"/>
</dbReference>
<keyword evidence="40 60" id="KW-1133">Transmembrane helix</keyword>
<dbReference type="InterPro" id="IPR027417">
    <property type="entry name" value="P-loop_NTPase"/>
</dbReference>
<keyword evidence="47" id="KW-1015">Disulfide bond</keyword>
<feature type="compositionally biased region" description="Basic residues" evidence="59">
    <location>
        <begin position="237"/>
        <end position="247"/>
    </location>
</feature>
<evidence type="ECO:0000256" key="27">
    <source>
        <dbReference type="ARBA" id="ARBA00022741"/>
    </source>
</evidence>
<name>A0A2P1GMQ9_9FLAV</name>
<protein>
    <recommendedName>
        <fullName evidence="9">Genome polyprotein</fullName>
    </recommendedName>
</protein>
<feature type="transmembrane region" description="Helical" evidence="60">
    <location>
        <begin position="559"/>
        <end position="577"/>
    </location>
</feature>
<keyword evidence="45 60" id="KW-0472">Membrane</keyword>
<dbReference type="InterPro" id="IPR043502">
    <property type="entry name" value="DNA/RNA_pol_sf"/>
</dbReference>
<dbReference type="GO" id="GO:0044167">
    <property type="term" value="C:host cell endoplasmic reticulum membrane"/>
    <property type="evidence" value="ECO:0007669"/>
    <property type="project" value="UniProtKB-SubCell"/>
</dbReference>
<evidence type="ECO:0000256" key="16">
    <source>
        <dbReference type="ARBA" id="ARBA00022561"/>
    </source>
</evidence>
<feature type="transmembrane region" description="Helical" evidence="60">
    <location>
        <begin position="2044"/>
        <end position="2066"/>
    </location>
</feature>
<dbReference type="Gene3D" id="2.40.10.10">
    <property type="entry name" value="Trypsin-like serine proteases"/>
    <property type="match status" value="1"/>
</dbReference>
<reference evidence="66" key="1">
    <citation type="journal article" date="2018" name="Nature">
        <title>The evolutionary history of vertebrate RNA viruses.</title>
        <authorList>
            <person name="Shi M."/>
            <person name="Lin X.D."/>
            <person name="Chen X."/>
            <person name="Tian J.H."/>
            <person name="Chen L.J."/>
            <person name="Li K."/>
            <person name="Wang W."/>
            <person name="Eden J.S."/>
            <person name="Shen J.J."/>
            <person name="Liu L."/>
            <person name="Holmes E.C."/>
            <person name="Zhang Y.Z."/>
        </authorList>
    </citation>
    <scope>NUCLEOTIDE SEQUENCE</scope>
    <source>
        <strain evidence="66">DHHHBHGS10983</strain>
    </source>
</reference>
<evidence type="ECO:0000256" key="40">
    <source>
        <dbReference type="ARBA" id="ARBA00022989"/>
    </source>
</evidence>
<feature type="domain" description="Helicase ATP-binding" evidence="62">
    <location>
        <begin position="1338"/>
        <end position="1490"/>
    </location>
</feature>
<evidence type="ECO:0000256" key="55">
    <source>
        <dbReference type="ARBA" id="ARBA00023296"/>
    </source>
</evidence>
<keyword evidence="52" id="KW-0922">Interferon antiviral system evasion</keyword>
<evidence type="ECO:0000256" key="37">
    <source>
        <dbReference type="ARBA" id="ARBA00022879"/>
    </source>
</evidence>
<evidence type="ECO:0000256" key="21">
    <source>
        <dbReference type="ARBA" id="ARBA00022670"/>
    </source>
</evidence>
<evidence type="ECO:0000256" key="1">
    <source>
        <dbReference type="ARBA" id="ARBA00004147"/>
    </source>
</evidence>
<keyword evidence="27" id="KW-0547">Nucleotide-binding</keyword>
<feature type="transmembrane region" description="Helical" evidence="60">
    <location>
        <begin position="837"/>
        <end position="863"/>
    </location>
</feature>
<evidence type="ECO:0000256" key="48">
    <source>
        <dbReference type="ARBA" id="ARBA00023180"/>
    </source>
</evidence>
<evidence type="ECO:0000256" key="23">
    <source>
        <dbReference type="ARBA" id="ARBA00022692"/>
    </source>
</evidence>
<evidence type="ECO:0000259" key="62">
    <source>
        <dbReference type="PROSITE" id="PS51192"/>
    </source>
</evidence>
<dbReference type="EMBL" id="MG599992">
    <property type="protein sequence ID" value="AVM87254.1"/>
    <property type="molecule type" value="Genomic_RNA"/>
</dbReference>
<dbReference type="InterPro" id="IPR002166">
    <property type="entry name" value="RNA_pol_HCV"/>
</dbReference>
<dbReference type="InterPro" id="IPR007094">
    <property type="entry name" value="RNA-dir_pol_PSvirus"/>
</dbReference>
<feature type="transmembrane region" description="Helical" evidence="60">
    <location>
        <begin position="584"/>
        <end position="603"/>
    </location>
</feature>
<keyword evidence="43" id="KW-0406">Ion transport</keyword>
<evidence type="ECO:0000256" key="43">
    <source>
        <dbReference type="ARBA" id="ARBA00023065"/>
    </source>
</evidence>
<keyword evidence="25" id="KW-0053">Apoptosis</keyword>
<keyword evidence="18" id="KW-0945">Host-virus interaction</keyword>
<keyword evidence="49" id="KW-1038">Host endoplasmic reticulum</keyword>
<keyword evidence="12" id="KW-0696">RNA-directed RNA polymerase</keyword>
<dbReference type="InterPro" id="IPR011492">
    <property type="entry name" value="Flavi_DEAD"/>
</dbReference>
<feature type="domain" description="Peptidase C18" evidence="64">
    <location>
        <begin position="1019"/>
        <end position="1146"/>
    </location>
</feature>
<accession>A0A2P1GMQ9</accession>
<dbReference type="InterPro" id="IPR043504">
    <property type="entry name" value="Peptidase_S1_PA_chymotrypsin"/>
</dbReference>
<feature type="region of interest" description="Disordered" evidence="59">
    <location>
        <begin position="2476"/>
        <end position="2520"/>
    </location>
</feature>
<keyword evidence="20" id="KW-1090">Inhibition of host innate immune response by virus</keyword>
<evidence type="ECO:0000256" key="45">
    <source>
        <dbReference type="ARBA" id="ARBA00023136"/>
    </source>
</evidence>
<keyword evidence="16" id="KW-0167">Capsid protein</keyword>
<evidence type="ECO:0000256" key="25">
    <source>
        <dbReference type="ARBA" id="ARBA00022703"/>
    </source>
</evidence>
<keyword evidence="14" id="KW-1170">Fusion of virus membrane with host endosomal membrane</keyword>
<evidence type="ECO:0000259" key="65">
    <source>
        <dbReference type="PROSITE" id="PS51822"/>
    </source>
</evidence>
<evidence type="ECO:0000256" key="33">
    <source>
        <dbReference type="ARBA" id="ARBA00022830"/>
    </source>
</evidence>
<feature type="transmembrane region" description="Helical" evidence="60">
    <location>
        <begin position="1980"/>
        <end position="2004"/>
    </location>
</feature>
<dbReference type="InterPro" id="IPR054175">
    <property type="entry name" value="NS3_helicase_C"/>
</dbReference>
<dbReference type="GO" id="GO:0015267">
    <property type="term" value="F:channel activity"/>
    <property type="evidence" value="ECO:0007669"/>
    <property type="project" value="UniProtKB-KW"/>
</dbReference>
<dbReference type="GO" id="GO:0042025">
    <property type="term" value="C:host cell nucleus"/>
    <property type="evidence" value="ECO:0007669"/>
    <property type="project" value="UniProtKB-SubCell"/>
</dbReference>
<dbReference type="GO" id="GO:0003723">
    <property type="term" value="F:RNA binding"/>
    <property type="evidence" value="ECO:0007669"/>
    <property type="project" value="UniProtKB-KW"/>
</dbReference>
<dbReference type="Pfam" id="PF00998">
    <property type="entry name" value="RdRP_3"/>
    <property type="match status" value="1"/>
</dbReference>
<proteinExistence type="predicted"/>
<evidence type="ECO:0000256" key="18">
    <source>
        <dbReference type="ARBA" id="ARBA00022581"/>
    </source>
</evidence>
<dbReference type="GO" id="GO:0046718">
    <property type="term" value="P:symbiont entry into host cell"/>
    <property type="evidence" value="ECO:0007669"/>
    <property type="project" value="UniProtKB-KW"/>
</dbReference>
<evidence type="ECO:0000256" key="42">
    <source>
        <dbReference type="ARBA" id="ARBA00023050"/>
    </source>
</evidence>
<dbReference type="SUPFAM" id="SSF52540">
    <property type="entry name" value="P-loop containing nucleoside triphosphate hydrolases"/>
    <property type="match status" value="1"/>
</dbReference>
<dbReference type="Pfam" id="PF01001">
    <property type="entry name" value="HCV_NS4b"/>
    <property type="match status" value="1"/>
</dbReference>
<feature type="domain" description="Helicase C-terminal" evidence="63">
    <location>
        <begin position="1493"/>
        <end position="1677"/>
    </location>
</feature>
<evidence type="ECO:0000256" key="35">
    <source>
        <dbReference type="ARBA" id="ARBA00022844"/>
    </source>
</evidence>
<evidence type="ECO:0000313" key="66">
    <source>
        <dbReference type="EMBL" id="AVM87254.1"/>
    </source>
</evidence>
<keyword evidence="23 60" id="KW-0812">Transmembrane</keyword>
<evidence type="ECO:0000256" key="22">
    <source>
        <dbReference type="ARBA" id="ARBA00022679"/>
    </source>
</evidence>
<evidence type="ECO:0000256" key="47">
    <source>
        <dbReference type="ARBA" id="ARBA00023157"/>
    </source>
</evidence>
<dbReference type="InterPro" id="IPR043128">
    <property type="entry name" value="Rev_trsase/Diguanyl_cyclase"/>
</dbReference>
<evidence type="ECO:0000256" key="52">
    <source>
        <dbReference type="ARBA" id="ARBA00023258"/>
    </source>
</evidence>
<evidence type="ECO:0000256" key="19">
    <source>
        <dbReference type="ARBA" id="ARBA00022595"/>
    </source>
</evidence>
<evidence type="ECO:0000256" key="31">
    <source>
        <dbReference type="ARBA" id="ARBA00022807"/>
    </source>
</evidence>
<dbReference type="GO" id="GO:0034220">
    <property type="term" value="P:monoatomic ion transmembrane transport"/>
    <property type="evidence" value="ECO:0007669"/>
    <property type="project" value="UniProtKB-KW"/>
</dbReference>
<evidence type="ECO:0000256" key="13">
    <source>
        <dbReference type="ARBA" id="ARBA00022506"/>
    </source>
</evidence>
<dbReference type="Pfam" id="PF01542">
    <property type="entry name" value="HCV_core"/>
    <property type="match status" value="1"/>
</dbReference>
<dbReference type="SUPFAM" id="SSF50494">
    <property type="entry name" value="Trypsin-like serine proteases"/>
    <property type="match status" value="1"/>
</dbReference>
<keyword evidence="11" id="KW-1113">Inhibition of host RLR pathway by virus</keyword>
<dbReference type="GO" id="GO:0046872">
    <property type="term" value="F:metal ion binding"/>
    <property type="evidence" value="ECO:0007669"/>
    <property type="project" value="UniProtKB-KW"/>
</dbReference>
<evidence type="ECO:0000256" key="17">
    <source>
        <dbReference type="ARBA" id="ARBA00022562"/>
    </source>
</evidence>
<dbReference type="GO" id="GO:0039520">
    <property type="term" value="P:symbiont-mediated activation of host autophagy"/>
    <property type="evidence" value="ECO:0007669"/>
    <property type="project" value="UniProtKB-KW"/>
</dbReference>
<evidence type="ECO:0000256" key="2">
    <source>
        <dbReference type="ARBA" id="ARBA00004153"/>
    </source>
</evidence>
<dbReference type="Gene3D" id="1.10.820.10">
    <property type="entry name" value="RNA Helicase Chain A , domain 3"/>
    <property type="match status" value="1"/>
</dbReference>
<dbReference type="SUPFAM" id="SSF56672">
    <property type="entry name" value="DNA/RNA polymerases"/>
    <property type="match status" value="1"/>
</dbReference>
<dbReference type="InterPro" id="IPR014001">
    <property type="entry name" value="Helicase_ATP-bd"/>
</dbReference>
<dbReference type="Pfam" id="PF22027">
    <property type="entry name" value="NS3_helicase_C"/>
    <property type="match status" value="1"/>
</dbReference>
<dbReference type="GO" id="GO:0055036">
    <property type="term" value="C:virion membrane"/>
    <property type="evidence" value="ECO:0007669"/>
    <property type="project" value="UniProtKB-SubCell"/>
</dbReference>
<dbReference type="PROSITE" id="PS51693">
    <property type="entry name" value="HCV_NS2_PRO"/>
    <property type="match status" value="1"/>
</dbReference>
<keyword evidence="42" id="KW-1072">Activation of host autophagy by virus</keyword>
<keyword evidence="28" id="KW-0378">Hydrolase</keyword>
<comment type="subcellular location">
    <subcellularLocation>
        <location evidence="4">Host cytoplasm</location>
    </subcellularLocation>
    <subcellularLocation>
        <location evidence="2">Host endoplasmic reticulum membrane</location>
        <topology evidence="2">Multi-pass membrane protein</topology>
    </subcellularLocation>
    <subcellularLocation>
        <location evidence="5">Host endoplasmic reticulum membrane</location>
        <topology evidence="5">Peripheral membrane protein</topology>
    </subcellularLocation>
    <subcellularLocation>
        <location evidence="7">Host endoplasmic reticulum membrane</location>
        <topology evidence="7">Single-pass type I membrane protein</topology>
    </subcellularLocation>
    <subcellularLocation>
        <location evidence="6">Host lipid droplet</location>
    </subcellularLocation>
    <subcellularLocation>
        <location evidence="3">Host mitochondrion</location>
    </subcellularLocation>
    <subcellularLocation>
        <location evidence="1">Host nucleus</location>
    </subcellularLocation>
    <subcellularLocation>
        <location evidence="8">Virion membrane</location>
        <topology evidence="8">Single-pass type I membrane protein</topology>
    </subcellularLocation>
</comment>
<keyword evidence="26" id="KW-0479">Metal-binding</keyword>
<feature type="region of interest" description="Disordered" evidence="59">
    <location>
        <begin position="2717"/>
        <end position="2797"/>
    </location>
</feature>
<evidence type="ECO:0000256" key="10">
    <source>
        <dbReference type="ARBA" id="ARBA00022448"/>
    </source>
</evidence>
<dbReference type="PROSITE" id="PS51194">
    <property type="entry name" value="HELICASE_CTER"/>
    <property type="match status" value="1"/>
</dbReference>
<keyword evidence="15" id="KW-0597">Phosphoprotein</keyword>
<evidence type="ECO:0000259" key="64">
    <source>
        <dbReference type="PROSITE" id="PS51693"/>
    </source>
</evidence>
<comment type="catalytic activity">
    <reaction evidence="58">
        <text>ATP + H2O = ADP + phosphate + H(+)</text>
        <dbReference type="Rhea" id="RHEA:13065"/>
        <dbReference type="ChEBI" id="CHEBI:15377"/>
        <dbReference type="ChEBI" id="CHEBI:15378"/>
        <dbReference type="ChEBI" id="CHEBI:30616"/>
        <dbReference type="ChEBI" id="CHEBI:43474"/>
        <dbReference type="ChEBI" id="CHEBI:456216"/>
        <dbReference type="EC" id="3.6.4.13"/>
    </reaction>
</comment>
<dbReference type="Pfam" id="PF01539">
    <property type="entry name" value="HCV_env"/>
    <property type="match status" value="1"/>
</dbReference>
<dbReference type="Pfam" id="PF01538">
    <property type="entry name" value="HCV_NS2"/>
    <property type="match status" value="1"/>
</dbReference>
<feature type="transmembrane region" description="Helical" evidence="60">
    <location>
        <begin position="999"/>
        <end position="1023"/>
    </location>
</feature>
<feature type="transmembrane region" description="Helical" evidence="60">
    <location>
        <begin position="935"/>
        <end position="955"/>
    </location>
</feature>
<evidence type="ECO:0000256" key="58">
    <source>
        <dbReference type="ARBA" id="ARBA00047984"/>
    </source>
</evidence>
<evidence type="ECO:0000256" key="12">
    <source>
        <dbReference type="ARBA" id="ARBA00022484"/>
    </source>
</evidence>
<feature type="transmembrane region" description="Helical" evidence="60">
    <location>
        <begin position="902"/>
        <end position="929"/>
    </location>
</feature>
<dbReference type="Gene3D" id="3.30.70.270">
    <property type="match status" value="2"/>
</dbReference>
<keyword evidence="39" id="KW-0693">Viral RNA replication</keyword>
<evidence type="ECO:0000256" key="15">
    <source>
        <dbReference type="ARBA" id="ARBA00022553"/>
    </source>
</evidence>
<dbReference type="PROSITE" id="PS51192">
    <property type="entry name" value="HELICASE_ATP_BIND_1"/>
    <property type="match status" value="1"/>
</dbReference>
<dbReference type="GO" id="GO:0005524">
    <property type="term" value="F:ATP binding"/>
    <property type="evidence" value="ECO:0007669"/>
    <property type="project" value="UniProtKB-KW"/>
</dbReference>
<dbReference type="Pfam" id="PF02907">
    <property type="entry name" value="Peptidase_S29"/>
    <property type="match status" value="1"/>
</dbReference>
<keyword evidence="53" id="KW-0687">Ribonucleoprotein</keyword>
<evidence type="ECO:0000256" key="32">
    <source>
        <dbReference type="ARBA" id="ARBA00022825"/>
    </source>
</evidence>
<keyword evidence="19" id="KW-1162">Viral penetration into host cytoplasm</keyword>
<dbReference type="GO" id="GO:0019013">
    <property type="term" value="C:viral nucleocapsid"/>
    <property type="evidence" value="ECO:0007669"/>
    <property type="project" value="UniProtKB-KW"/>
</dbReference>
<feature type="compositionally biased region" description="Low complexity" evidence="59">
    <location>
        <begin position="248"/>
        <end position="260"/>
    </location>
</feature>
<evidence type="ECO:0000256" key="57">
    <source>
        <dbReference type="ARBA" id="ARBA00047631"/>
    </source>
</evidence>
<keyword evidence="55" id="KW-1160">Virus entry into host cell</keyword>
<organism evidence="66">
    <name type="scientific">Xiamen sepia Stingray hepacivirus</name>
    <dbReference type="NCBI Taxonomy" id="2116370"/>
    <lineage>
        <taxon>Viruses</taxon>
        <taxon>Riboviria</taxon>
        <taxon>Orthornavirae</taxon>
        <taxon>Kitrinoviricota</taxon>
        <taxon>Flasuviricetes</taxon>
        <taxon>Amarillovirales</taxon>
        <taxon>Flaviviridae</taxon>
        <taxon>Hepacivirus</taxon>
    </lineage>
</organism>
<evidence type="ECO:0000256" key="53">
    <source>
        <dbReference type="ARBA" id="ARBA00023274"/>
    </source>
</evidence>
<dbReference type="InterPro" id="IPR001650">
    <property type="entry name" value="Helicase_C-like"/>
</dbReference>
<dbReference type="GO" id="GO:0019062">
    <property type="term" value="P:virion attachment to host cell"/>
    <property type="evidence" value="ECO:0007669"/>
    <property type="project" value="UniProtKB-KW"/>
</dbReference>
<evidence type="ECO:0000256" key="46">
    <source>
        <dbReference type="ARBA" id="ARBA00023147"/>
    </source>
</evidence>
<dbReference type="Gene3D" id="3.30.160.890">
    <property type="entry name" value="Hepatitis C virus envelope glycoprotein E1, chain C"/>
    <property type="match status" value="1"/>
</dbReference>
<keyword evidence="44" id="KW-0543">Viral nucleoprotein</keyword>
<evidence type="ECO:0000256" key="49">
    <source>
        <dbReference type="ARBA" id="ARBA00023184"/>
    </source>
</evidence>
<dbReference type="GO" id="GO:0005198">
    <property type="term" value="F:structural molecule activity"/>
    <property type="evidence" value="ECO:0007669"/>
    <property type="project" value="InterPro"/>
</dbReference>
<feature type="transmembrane region" description="Helical" evidence="60">
    <location>
        <begin position="1949"/>
        <end position="1968"/>
    </location>
</feature>